<sequence>MESDMSGNPSTPKFAKIRDVCILYGLGRTKVAELIKSGQLRAVKIGSATLVDIEAADQFFAQLPTAARVRERRMQR</sequence>
<gene>
    <name evidence="1" type="ORF">DF3PB_10045</name>
</gene>
<name>A0A380T9G8_9ZZZZ</name>
<protein>
    <recommendedName>
        <fullName evidence="2">Helix-turn-helix domain-containing protein</fullName>
    </recommendedName>
</protein>
<evidence type="ECO:0008006" key="2">
    <source>
        <dbReference type="Google" id="ProtNLM"/>
    </source>
</evidence>
<dbReference type="AlphaFoldDB" id="A0A380T9G8"/>
<organism evidence="1">
    <name type="scientific">metagenome</name>
    <dbReference type="NCBI Taxonomy" id="256318"/>
    <lineage>
        <taxon>unclassified sequences</taxon>
        <taxon>metagenomes</taxon>
    </lineage>
</organism>
<evidence type="ECO:0000313" key="1">
    <source>
        <dbReference type="EMBL" id="SUS03292.1"/>
    </source>
</evidence>
<accession>A0A380T9G8</accession>
<reference evidence="1" key="1">
    <citation type="submission" date="2018-07" db="EMBL/GenBank/DDBJ databases">
        <authorList>
            <person name="Quirk P.G."/>
            <person name="Krulwich T.A."/>
        </authorList>
    </citation>
    <scope>NUCLEOTIDE SEQUENCE</scope>
</reference>
<dbReference type="EMBL" id="UIDG01000001">
    <property type="protein sequence ID" value="SUS03292.1"/>
    <property type="molecule type" value="Genomic_DNA"/>
</dbReference>
<proteinExistence type="predicted"/>